<dbReference type="GO" id="GO:0043190">
    <property type="term" value="C:ATP-binding cassette (ABC) transporter complex"/>
    <property type="evidence" value="ECO:0007669"/>
    <property type="project" value="InterPro"/>
</dbReference>
<dbReference type="GO" id="GO:0030288">
    <property type="term" value="C:outer membrane-bounded periplasmic space"/>
    <property type="evidence" value="ECO:0007669"/>
    <property type="project" value="UniProtKB-ARBA"/>
</dbReference>
<keyword evidence="5" id="KW-0653">Protein transport</keyword>
<evidence type="ECO:0000256" key="5">
    <source>
        <dbReference type="ARBA" id="ARBA00022856"/>
    </source>
</evidence>
<evidence type="ECO:0000256" key="2">
    <source>
        <dbReference type="ARBA" id="ARBA00005695"/>
    </source>
</evidence>
<name>A0A1H9I308_9LACT</name>
<evidence type="ECO:0000256" key="3">
    <source>
        <dbReference type="ARBA" id="ARBA00022448"/>
    </source>
</evidence>
<sequence>MKNFKKFTMATLVLGSLGLTACSTTTPTNTASNSIKMTTFGELTTLDSVDYNDVPTSDMIGQVFEGLYRVAPNNKIELGMAASEPVISEDGLVYTFTLKDNVKWSNGQPVTAPDFVYTYRKLVDPAEAKGIQSAEVFKNASKIAKGELPVEELGVKAIDNQTLEITLEYPAPYLPKLLTGTRFLPQSVEFASAEGANYGTSANDIVSNGPYLLKGWNGSEVEWQLVKNPDYWDSANVSMDEITVNVSKEVATSTTLFDAGEVQYTAISDNFVDQYKSRPEFHTQPKAMTGYMSFNVLREVTGNVHFRRAIAMAYDKEALVTNVMKDGSTVLNGIVPANFGFNDDSGEDFRDASGDVLAYDVVKAQAEWELAKKDLDVDSVEVTLLTSDTGTSKLVGEYLQAQIQQNLPGVTLNIKSVPLKNRLELEKQDDFDIFYGTWTPDYQDPMNFLEQYTTTGGINFANYSNANYDTLITDIQTNLATDAEKRFEKMIEAEHILAEDAIVAPIYQGAQSYLLAPNVKGLLVTPFGRSVDLRLVTVQ</sequence>
<accession>A0A1H9I308</accession>
<keyword evidence="4 6" id="KW-0732">Signal</keyword>
<evidence type="ECO:0000256" key="1">
    <source>
        <dbReference type="ARBA" id="ARBA00004193"/>
    </source>
</evidence>
<dbReference type="GO" id="GO:0015833">
    <property type="term" value="P:peptide transport"/>
    <property type="evidence" value="ECO:0007669"/>
    <property type="project" value="UniProtKB-KW"/>
</dbReference>
<dbReference type="FunFam" id="3.10.105.10:FF:000001">
    <property type="entry name" value="Oligopeptide ABC transporter, oligopeptide-binding protein"/>
    <property type="match status" value="1"/>
</dbReference>
<dbReference type="CDD" id="cd08504">
    <property type="entry name" value="PBP2_OppA"/>
    <property type="match status" value="1"/>
</dbReference>
<keyword evidence="3" id="KW-0813">Transport</keyword>
<comment type="subcellular location">
    <subcellularLocation>
        <location evidence="1">Cell membrane</location>
        <topology evidence="1">Lipid-anchor</topology>
    </subcellularLocation>
</comment>
<dbReference type="InterPro" id="IPR000914">
    <property type="entry name" value="SBP_5_dom"/>
</dbReference>
<dbReference type="InterPro" id="IPR039424">
    <property type="entry name" value="SBP_5"/>
</dbReference>
<evidence type="ECO:0000256" key="6">
    <source>
        <dbReference type="SAM" id="SignalP"/>
    </source>
</evidence>
<dbReference type="InterPro" id="IPR023765">
    <property type="entry name" value="SBP_5_CS"/>
</dbReference>
<dbReference type="AlphaFoldDB" id="A0A1H9I308"/>
<dbReference type="PROSITE" id="PS01040">
    <property type="entry name" value="SBP_BACTERIAL_5"/>
    <property type="match status" value="1"/>
</dbReference>
<dbReference type="EMBL" id="FOGF01000004">
    <property type="protein sequence ID" value="SEQ68990.1"/>
    <property type="molecule type" value="Genomic_DNA"/>
</dbReference>
<dbReference type="Gene3D" id="3.10.105.10">
    <property type="entry name" value="Dipeptide-binding Protein, Domain 3"/>
    <property type="match status" value="1"/>
</dbReference>
<feature type="signal peptide" evidence="6">
    <location>
        <begin position="1"/>
        <end position="21"/>
    </location>
</feature>
<dbReference type="Pfam" id="PF00496">
    <property type="entry name" value="SBP_bac_5"/>
    <property type="match status" value="1"/>
</dbReference>
<dbReference type="Proteomes" id="UP000198556">
    <property type="component" value="Unassembled WGS sequence"/>
</dbReference>
<dbReference type="RefSeq" id="WP_089745967.1">
    <property type="nucleotide sequence ID" value="NZ_FOGF01000004.1"/>
</dbReference>
<reference evidence="8 9" key="1">
    <citation type="submission" date="2016-10" db="EMBL/GenBank/DDBJ databases">
        <authorList>
            <person name="de Groot N.N."/>
        </authorList>
    </citation>
    <scope>NUCLEOTIDE SEQUENCE [LARGE SCALE GENOMIC DNA]</scope>
    <source>
        <strain evidence="8 9">DSM 15827</strain>
    </source>
</reference>
<dbReference type="PIRSF" id="PIRSF002741">
    <property type="entry name" value="MppA"/>
    <property type="match status" value="1"/>
</dbReference>
<evidence type="ECO:0000259" key="7">
    <source>
        <dbReference type="Pfam" id="PF00496"/>
    </source>
</evidence>
<dbReference type="OrthoDB" id="9801912at2"/>
<protein>
    <submittedName>
        <fullName evidence="8">Oligopeptide transport system substrate-binding protein</fullName>
    </submittedName>
</protein>
<dbReference type="GO" id="GO:1904680">
    <property type="term" value="F:peptide transmembrane transporter activity"/>
    <property type="evidence" value="ECO:0007669"/>
    <property type="project" value="TreeGrafter"/>
</dbReference>
<evidence type="ECO:0000313" key="8">
    <source>
        <dbReference type="EMBL" id="SEQ68990.1"/>
    </source>
</evidence>
<keyword evidence="9" id="KW-1185">Reference proteome</keyword>
<dbReference type="Gene3D" id="3.40.190.10">
    <property type="entry name" value="Periplasmic binding protein-like II"/>
    <property type="match status" value="1"/>
</dbReference>
<organism evidence="8 9">
    <name type="scientific">Granulicatella balaenopterae</name>
    <dbReference type="NCBI Taxonomy" id="137733"/>
    <lineage>
        <taxon>Bacteria</taxon>
        <taxon>Bacillati</taxon>
        <taxon>Bacillota</taxon>
        <taxon>Bacilli</taxon>
        <taxon>Lactobacillales</taxon>
        <taxon>Carnobacteriaceae</taxon>
        <taxon>Granulicatella</taxon>
    </lineage>
</organism>
<dbReference type="Gene3D" id="3.90.76.10">
    <property type="entry name" value="Dipeptide-binding Protein, Domain 1"/>
    <property type="match status" value="1"/>
</dbReference>
<comment type="similarity">
    <text evidence="2">Belongs to the bacterial solute-binding protein 5 family.</text>
</comment>
<gene>
    <name evidence="8" type="ORF">SAMN05421767_10443</name>
</gene>
<feature type="domain" description="Solute-binding protein family 5" evidence="7">
    <location>
        <begin position="76"/>
        <end position="459"/>
    </location>
</feature>
<dbReference type="PANTHER" id="PTHR30290:SF10">
    <property type="entry name" value="PERIPLASMIC OLIGOPEPTIDE-BINDING PROTEIN-RELATED"/>
    <property type="match status" value="1"/>
</dbReference>
<evidence type="ECO:0000256" key="4">
    <source>
        <dbReference type="ARBA" id="ARBA00022729"/>
    </source>
</evidence>
<keyword evidence="5" id="KW-0571">Peptide transport</keyword>
<dbReference type="STRING" id="137733.SAMN05421767_10443"/>
<dbReference type="PANTHER" id="PTHR30290">
    <property type="entry name" value="PERIPLASMIC BINDING COMPONENT OF ABC TRANSPORTER"/>
    <property type="match status" value="1"/>
</dbReference>
<dbReference type="InterPro" id="IPR030678">
    <property type="entry name" value="Peptide/Ni-bd"/>
</dbReference>
<dbReference type="PROSITE" id="PS51257">
    <property type="entry name" value="PROKAR_LIPOPROTEIN"/>
    <property type="match status" value="1"/>
</dbReference>
<evidence type="ECO:0000313" key="9">
    <source>
        <dbReference type="Proteomes" id="UP000198556"/>
    </source>
</evidence>
<dbReference type="FunFam" id="3.90.76.10:FF:000001">
    <property type="entry name" value="Oligopeptide ABC transporter substrate-binding protein"/>
    <property type="match status" value="1"/>
</dbReference>
<feature type="chain" id="PRO_5038785160" evidence="6">
    <location>
        <begin position="22"/>
        <end position="539"/>
    </location>
</feature>
<dbReference type="SUPFAM" id="SSF53850">
    <property type="entry name" value="Periplasmic binding protein-like II"/>
    <property type="match status" value="1"/>
</dbReference>
<proteinExistence type="inferred from homology"/>